<organism evidence="3 4">
    <name type="scientific">Candidatus Cerribacteria bacterium 'Amazon FNV 2010 28 9'</name>
    <dbReference type="NCBI Taxonomy" id="2081795"/>
    <lineage>
        <taxon>Bacteria</taxon>
        <taxon>Candidatus Cerribacteria</taxon>
    </lineage>
</organism>
<dbReference type="SUPFAM" id="SSF82771">
    <property type="entry name" value="GIY-YIG endonuclease"/>
    <property type="match status" value="1"/>
</dbReference>
<name>A0A317JND2_9BACT</name>
<reference evidence="3 4" key="1">
    <citation type="submission" date="2018-02" db="EMBL/GenBank/DDBJ databases">
        <title>Genomic Reconstructions from Amazon Rainforest and Pasture Soil Reveal Novel Insights into the Physiology of Candidate Phyla in Tropical Sites.</title>
        <authorList>
            <person name="Kroeger M.E."/>
            <person name="Delmont T."/>
            <person name="Eren A.M."/>
            <person name="Guo J."/>
            <person name="Meyer K.M."/>
            <person name="Khan K."/>
            <person name="Rodrigues J.L.M."/>
            <person name="Bohannan B.J.M."/>
            <person name="Tringe S."/>
            <person name="Borges C.D."/>
            <person name="Tiedje J."/>
            <person name="Tsai S.M."/>
            <person name="Nusslein K."/>
        </authorList>
    </citation>
    <scope>NUCLEOTIDE SEQUENCE [LARGE SCALE GENOMIC DNA]</scope>
    <source>
        <strain evidence="3">Amazon FNV 2010 28 9</strain>
    </source>
</reference>
<gene>
    <name evidence="3" type="ORF">C5B42_03765</name>
</gene>
<evidence type="ECO:0000313" key="3">
    <source>
        <dbReference type="EMBL" id="PWU23255.1"/>
    </source>
</evidence>
<dbReference type="Pfam" id="PF01541">
    <property type="entry name" value="GIY-YIG"/>
    <property type="match status" value="1"/>
</dbReference>
<dbReference type="AlphaFoldDB" id="A0A317JND2"/>
<protein>
    <recommendedName>
        <fullName evidence="2">GIY-YIG domain-containing protein</fullName>
    </recommendedName>
</protein>
<dbReference type="SMART" id="SM00465">
    <property type="entry name" value="GIYc"/>
    <property type="match status" value="1"/>
</dbReference>
<comment type="caution">
    <text evidence="3">The sequence shown here is derived from an EMBL/GenBank/DDBJ whole genome shotgun (WGS) entry which is preliminary data.</text>
</comment>
<dbReference type="Gene3D" id="3.40.1440.10">
    <property type="entry name" value="GIY-YIG endonuclease"/>
    <property type="match status" value="1"/>
</dbReference>
<comment type="similarity">
    <text evidence="1">Belongs to the UPF0213 family.</text>
</comment>
<dbReference type="PROSITE" id="PS50164">
    <property type="entry name" value="GIY_YIG"/>
    <property type="match status" value="1"/>
</dbReference>
<proteinExistence type="inferred from homology"/>
<evidence type="ECO:0000259" key="2">
    <source>
        <dbReference type="PROSITE" id="PS50164"/>
    </source>
</evidence>
<dbReference type="InterPro" id="IPR050190">
    <property type="entry name" value="UPF0213_domain"/>
</dbReference>
<dbReference type="PANTHER" id="PTHR34477:SF1">
    <property type="entry name" value="UPF0213 PROTEIN YHBQ"/>
    <property type="match status" value="1"/>
</dbReference>
<evidence type="ECO:0000256" key="1">
    <source>
        <dbReference type="ARBA" id="ARBA00007435"/>
    </source>
</evidence>
<dbReference type="Proteomes" id="UP000246104">
    <property type="component" value="Unassembled WGS sequence"/>
</dbReference>
<dbReference type="InterPro" id="IPR000305">
    <property type="entry name" value="GIY-YIG_endonuc"/>
</dbReference>
<evidence type="ECO:0000313" key="4">
    <source>
        <dbReference type="Proteomes" id="UP000246104"/>
    </source>
</evidence>
<feature type="domain" description="GIY-YIG" evidence="2">
    <location>
        <begin position="1"/>
        <end position="76"/>
    </location>
</feature>
<accession>A0A317JND2</accession>
<sequence>MYYFYILRSSKAKKLYLGSTPDLKARLKSHNAGENKATKPYIPYKLIFYSGFISKKDAVDCEQYFKTTAGWKRLNKMLKDSLGQQGSEHKV</sequence>
<dbReference type="EMBL" id="PSRQ01000042">
    <property type="protein sequence ID" value="PWU23255.1"/>
    <property type="molecule type" value="Genomic_DNA"/>
</dbReference>
<dbReference type="InterPro" id="IPR035901">
    <property type="entry name" value="GIY-YIG_endonuc_sf"/>
</dbReference>
<dbReference type="PANTHER" id="PTHR34477">
    <property type="entry name" value="UPF0213 PROTEIN YHBQ"/>
    <property type="match status" value="1"/>
</dbReference>